<dbReference type="EMBL" id="JAULSV010000001">
    <property type="protein sequence ID" value="KAK0655494.1"/>
    <property type="molecule type" value="Genomic_DNA"/>
</dbReference>
<dbReference type="AlphaFoldDB" id="A0AA39YN48"/>
<keyword evidence="2" id="KW-1185">Reference proteome</keyword>
<dbReference type="Proteomes" id="UP001174936">
    <property type="component" value="Unassembled WGS sequence"/>
</dbReference>
<evidence type="ECO:0000313" key="1">
    <source>
        <dbReference type="EMBL" id="KAK0655494.1"/>
    </source>
</evidence>
<protein>
    <submittedName>
        <fullName evidence="1">Uncharacterized protein</fullName>
    </submittedName>
</protein>
<feature type="non-terminal residue" evidence="1">
    <location>
        <position position="108"/>
    </location>
</feature>
<evidence type="ECO:0000313" key="2">
    <source>
        <dbReference type="Proteomes" id="UP001174936"/>
    </source>
</evidence>
<accession>A0AA39YN48</accession>
<sequence length="108" mass="11983">MLNVVNSDRNHAALQFLTISAKDTITARTMCDCTQVAAHLLLGCRSPTVHSENIPADTFAGSHPNKWCKDYTLTHRRCQIRTEELCGECKPKTYPPMGEHDQSVGEAP</sequence>
<reference evidence="1" key="1">
    <citation type="submission" date="2023-06" db="EMBL/GenBank/DDBJ databases">
        <title>Genome-scale phylogeny and comparative genomics of the fungal order Sordariales.</title>
        <authorList>
            <consortium name="Lawrence Berkeley National Laboratory"/>
            <person name="Hensen N."/>
            <person name="Bonometti L."/>
            <person name="Westerberg I."/>
            <person name="Brannstrom I.O."/>
            <person name="Guillou S."/>
            <person name="Cros-Aarteil S."/>
            <person name="Calhoun S."/>
            <person name="Haridas S."/>
            <person name="Kuo A."/>
            <person name="Mondo S."/>
            <person name="Pangilinan J."/>
            <person name="Riley R."/>
            <person name="Labutti K."/>
            <person name="Andreopoulos B."/>
            <person name="Lipzen A."/>
            <person name="Chen C."/>
            <person name="Yanf M."/>
            <person name="Daum C."/>
            <person name="Ng V."/>
            <person name="Clum A."/>
            <person name="Steindorff A."/>
            <person name="Ohm R."/>
            <person name="Martin F."/>
            <person name="Silar P."/>
            <person name="Natvig D."/>
            <person name="Lalanne C."/>
            <person name="Gautier V."/>
            <person name="Ament-Velasquez S.L."/>
            <person name="Kruys A."/>
            <person name="Hutchinson M.I."/>
            <person name="Powell A.J."/>
            <person name="Barry K."/>
            <person name="Miller A.N."/>
            <person name="Grigoriev I.V."/>
            <person name="Debuchy R."/>
            <person name="Gladieux P."/>
            <person name="Thoren M.H."/>
            <person name="Johannesson H."/>
        </authorList>
    </citation>
    <scope>NUCLEOTIDE SEQUENCE</scope>
    <source>
        <strain evidence="1">SMH2532-1</strain>
    </source>
</reference>
<organism evidence="1 2">
    <name type="scientific">Cercophora newfieldiana</name>
    <dbReference type="NCBI Taxonomy" id="92897"/>
    <lineage>
        <taxon>Eukaryota</taxon>
        <taxon>Fungi</taxon>
        <taxon>Dikarya</taxon>
        <taxon>Ascomycota</taxon>
        <taxon>Pezizomycotina</taxon>
        <taxon>Sordariomycetes</taxon>
        <taxon>Sordariomycetidae</taxon>
        <taxon>Sordariales</taxon>
        <taxon>Lasiosphaeriaceae</taxon>
        <taxon>Cercophora</taxon>
    </lineage>
</organism>
<comment type="caution">
    <text evidence="1">The sequence shown here is derived from an EMBL/GenBank/DDBJ whole genome shotgun (WGS) entry which is preliminary data.</text>
</comment>
<proteinExistence type="predicted"/>
<name>A0AA39YN48_9PEZI</name>
<gene>
    <name evidence="1" type="ORF">B0T16DRAFT_499428</name>
</gene>